<dbReference type="OrthoDB" id="31096at2157"/>
<proteinExistence type="inferred from homology"/>
<dbReference type="EC" id="2.7.4.25" evidence="10"/>
<dbReference type="InterPro" id="IPR027417">
    <property type="entry name" value="P-loop_NTPase"/>
</dbReference>
<dbReference type="InterPro" id="IPR011994">
    <property type="entry name" value="Cytidylate_kinase_dom"/>
</dbReference>
<dbReference type="Proteomes" id="UP000002315">
    <property type="component" value="Chromosome"/>
</dbReference>
<dbReference type="Gene3D" id="3.40.50.300">
    <property type="entry name" value="P-loop containing nucleotide triphosphate hydrolases"/>
    <property type="match status" value="1"/>
</dbReference>
<evidence type="ECO:0000256" key="9">
    <source>
        <dbReference type="ARBA" id="ARBA00048478"/>
    </source>
</evidence>
<comment type="subcellular location">
    <subcellularLocation>
        <location evidence="1 10">Cytoplasm</location>
    </subcellularLocation>
</comment>
<protein>
    <recommendedName>
        <fullName evidence="10">Cytidylate kinase</fullName>
        <shortName evidence="10">CK</shortName>
        <ecNumber evidence="10">2.7.4.25</ecNumber>
    </recommendedName>
    <alternativeName>
        <fullName evidence="10">Cytidine monophosphate kinase</fullName>
        <shortName evidence="10">CMP kinase</shortName>
    </alternativeName>
</protein>
<dbReference type="CDD" id="cd02020">
    <property type="entry name" value="CMPK"/>
    <property type="match status" value="1"/>
</dbReference>
<dbReference type="GO" id="GO:0005737">
    <property type="term" value="C:cytoplasm"/>
    <property type="evidence" value="ECO:0007669"/>
    <property type="project" value="UniProtKB-SubCell"/>
</dbReference>
<evidence type="ECO:0000256" key="2">
    <source>
        <dbReference type="ARBA" id="ARBA00011005"/>
    </source>
</evidence>
<keyword evidence="7 10" id="KW-0067">ATP-binding</keyword>
<evidence type="ECO:0000256" key="8">
    <source>
        <dbReference type="ARBA" id="ARBA00047615"/>
    </source>
</evidence>
<evidence type="ECO:0000256" key="6">
    <source>
        <dbReference type="ARBA" id="ARBA00022777"/>
    </source>
</evidence>
<evidence type="ECO:0000313" key="11">
    <source>
        <dbReference type="EMBL" id="ADP77678.1"/>
    </source>
</evidence>
<evidence type="ECO:0000313" key="12">
    <source>
        <dbReference type="Proteomes" id="UP000002315"/>
    </source>
</evidence>
<comment type="catalytic activity">
    <reaction evidence="8 10">
        <text>dCMP + ATP = dCDP + ADP</text>
        <dbReference type="Rhea" id="RHEA:25094"/>
        <dbReference type="ChEBI" id="CHEBI:30616"/>
        <dbReference type="ChEBI" id="CHEBI:57566"/>
        <dbReference type="ChEBI" id="CHEBI:58593"/>
        <dbReference type="ChEBI" id="CHEBI:456216"/>
        <dbReference type="EC" id="2.7.4.25"/>
    </reaction>
</comment>
<organism evidence="11 12">
    <name type="scientific">Methanothermus fervidus (strain ATCC 43054 / DSM 2088 / JCM 10308 / V24 S)</name>
    <dbReference type="NCBI Taxonomy" id="523846"/>
    <lineage>
        <taxon>Archaea</taxon>
        <taxon>Methanobacteriati</taxon>
        <taxon>Methanobacteriota</taxon>
        <taxon>Methanomada group</taxon>
        <taxon>Methanobacteria</taxon>
        <taxon>Methanobacteriales</taxon>
        <taxon>Methanothermaceae</taxon>
        <taxon>Methanothermus</taxon>
    </lineage>
</organism>
<accession>E3GZE6</accession>
<dbReference type="GO" id="GO:0005524">
    <property type="term" value="F:ATP binding"/>
    <property type="evidence" value="ECO:0007669"/>
    <property type="project" value="UniProtKB-UniRule"/>
</dbReference>
<dbReference type="HAMAP" id="MF_00239">
    <property type="entry name" value="Cytidyl_kinase_type2"/>
    <property type="match status" value="1"/>
</dbReference>
<feature type="binding site" evidence="10">
    <location>
        <begin position="7"/>
        <end position="15"/>
    </location>
    <ligand>
        <name>ATP</name>
        <dbReference type="ChEBI" id="CHEBI:30616"/>
    </ligand>
</feature>
<reference evidence="11 12" key="1">
    <citation type="journal article" date="2010" name="Stand. Genomic Sci.">
        <title>Complete genome sequence of Methanothermus fervidus type strain (V24S).</title>
        <authorList>
            <person name="Anderson I."/>
            <person name="Djao O.D."/>
            <person name="Misra M."/>
            <person name="Chertkov O."/>
            <person name="Nolan M."/>
            <person name="Lucas S."/>
            <person name="Lapidus A."/>
            <person name="Del Rio T.G."/>
            <person name="Tice H."/>
            <person name="Cheng J.F."/>
            <person name="Tapia R."/>
            <person name="Han C."/>
            <person name="Goodwin L."/>
            <person name="Pitluck S."/>
            <person name="Liolios K."/>
            <person name="Ivanova N."/>
            <person name="Mavromatis K."/>
            <person name="Mikhailova N."/>
            <person name="Pati A."/>
            <person name="Brambilla E."/>
            <person name="Chen A."/>
            <person name="Palaniappan K."/>
            <person name="Land M."/>
            <person name="Hauser L."/>
            <person name="Chang Y.J."/>
            <person name="Jeffries C.D."/>
            <person name="Sikorski J."/>
            <person name="Spring S."/>
            <person name="Rohde M."/>
            <person name="Eichinger K."/>
            <person name="Huber H."/>
            <person name="Wirth R."/>
            <person name="Goker M."/>
            <person name="Detter J.C."/>
            <person name="Woyke T."/>
            <person name="Bristow J."/>
            <person name="Eisen J.A."/>
            <person name="Markowitz V."/>
            <person name="Hugenholtz P."/>
            <person name="Klenk H.P."/>
            <person name="Kyrpides N.C."/>
        </authorList>
    </citation>
    <scope>NUCLEOTIDE SEQUENCE [LARGE SCALE GENOMIC DNA]</scope>
    <source>
        <strain evidence="12">ATCC 43054 / DSM 2088 / JCM 10308 / V24 S</strain>
    </source>
</reference>
<gene>
    <name evidence="10" type="primary">cmk</name>
    <name evidence="11" type="ordered locus">Mfer_0880</name>
</gene>
<evidence type="ECO:0000256" key="10">
    <source>
        <dbReference type="HAMAP-Rule" id="MF_00239"/>
    </source>
</evidence>
<dbReference type="GO" id="GO:0006220">
    <property type="term" value="P:pyrimidine nucleotide metabolic process"/>
    <property type="evidence" value="ECO:0007669"/>
    <property type="project" value="UniProtKB-UniRule"/>
</dbReference>
<comment type="similarity">
    <text evidence="2 10">Belongs to the cytidylate kinase family. Type 2 subfamily.</text>
</comment>
<keyword evidence="3 10" id="KW-0963">Cytoplasm</keyword>
<keyword evidence="5 10" id="KW-0547">Nucleotide-binding</keyword>
<dbReference type="GO" id="GO:0036430">
    <property type="term" value="F:CMP kinase activity"/>
    <property type="evidence" value="ECO:0007669"/>
    <property type="project" value="RHEA"/>
</dbReference>
<evidence type="ECO:0000256" key="3">
    <source>
        <dbReference type="ARBA" id="ARBA00022490"/>
    </source>
</evidence>
<dbReference type="NCBIfam" id="TIGR02173">
    <property type="entry name" value="cyt_kin_arch"/>
    <property type="match status" value="1"/>
</dbReference>
<dbReference type="EMBL" id="CP002278">
    <property type="protein sequence ID" value="ADP77678.1"/>
    <property type="molecule type" value="Genomic_DNA"/>
</dbReference>
<evidence type="ECO:0000256" key="7">
    <source>
        <dbReference type="ARBA" id="ARBA00022840"/>
    </source>
</evidence>
<dbReference type="KEGG" id="mfv:Mfer_0880"/>
<name>E3GZE6_METFV</name>
<keyword evidence="12" id="KW-1185">Reference proteome</keyword>
<sequence>MIITISGLAGSGTTTLSKILSKKLNYKHISAGDIFRKMAEERNMSLLEFSKFAEENEEIDIKIDEKQAELAKNSDNLIIEGRLSGHFVDADLKVWLTAPFDVRAKRISKRESKPLEVVKKEIKRREKSEALRYKKIHGIDINNLDIYDLIINSSTFSAEEIAEIIIKALEVIQWRQ</sequence>
<dbReference type="Pfam" id="PF13189">
    <property type="entry name" value="Cytidylate_kin2"/>
    <property type="match status" value="1"/>
</dbReference>
<dbReference type="HOGENOM" id="CLU_079959_1_0_2"/>
<comment type="catalytic activity">
    <reaction evidence="9 10">
        <text>CMP + ATP = CDP + ADP</text>
        <dbReference type="Rhea" id="RHEA:11600"/>
        <dbReference type="ChEBI" id="CHEBI:30616"/>
        <dbReference type="ChEBI" id="CHEBI:58069"/>
        <dbReference type="ChEBI" id="CHEBI:60377"/>
        <dbReference type="ChEBI" id="CHEBI:456216"/>
        <dbReference type="EC" id="2.7.4.25"/>
    </reaction>
</comment>
<dbReference type="InterPro" id="IPR011892">
    <property type="entry name" value="Cyt_kin_arch"/>
</dbReference>
<dbReference type="STRING" id="523846.Mfer_0880"/>
<dbReference type="SUPFAM" id="SSF52540">
    <property type="entry name" value="P-loop containing nucleoside triphosphate hydrolases"/>
    <property type="match status" value="1"/>
</dbReference>
<dbReference type="AlphaFoldDB" id="E3GZE6"/>
<dbReference type="GO" id="GO:0036431">
    <property type="term" value="F:dCMP kinase activity"/>
    <property type="evidence" value="ECO:0007669"/>
    <property type="project" value="InterPro"/>
</dbReference>
<evidence type="ECO:0000256" key="5">
    <source>
        <dbReference type="ARBA" id="ARBA00022741"/>
    </source>
</evidence>
<evidence type="ECO:0000256" key="4">
    <source>
        <dbReference type="ARBA" id="ARBA00022679"/>
    </source>
</evidence>
<evidence type="ECO:0000256" key="1">
    <source>
        <dbReference type="ARBA" id="ARBA00004496"/>
    </source>
</evidence>
<keyword evidence="6 10" id="KW-0418">Kinase</keyword>
<keyword evidence="4 10" id="KW-0808">Transferase</keyword>